<dbReference type="RefSeq" id="WP_008393749.1">
    <property type="nucleotide sequence ID" value="NC_021016.1"/>
</dbReference>
<name>A0ABX2I0B7_ANAHA</name>
<accession>A0ABX2I0B7</accession>
<proteinExistence type="predicted"/>
<comment type="caution">
    <text evidence="3">The sequence shown here is derived from an EMBL/GenBank/DDBJ whole genome shotgun (WGS) entry which is preliminary data.</text>
</comment>
<dbReference type="PANTHER" id="PTHR42736">
    <property type="entry name" value="PROTEIN-GLUTAMINE GAMMA-GLUTAMYLTRANSFERASE"/>
    <property type="match status" value="1"/>
</dbReference>
<dbReference type="InterPro" id="IPR052901">
    <property type="entry name" value="Bact_TGase-like"/>
</dbReference>
<organism evidence="3 4">
    <name type="scientific">Anaerostipes hadrus</name>
    <dbReference type="NCBI Taxonomy" id="649756"/>
    <lineage>
        <taxon>Bacteria</taxon>
        <taxon>Bacillati</taxon>
        <taxon>Bacillota</taxon>
        <taxon>Clostridia</taxon>
        <taxon>Lachnospirales</taxon>
        <taxon>Lachnospiraceae</taxon>
        <taxon>Anaerostipes</taxon>
    </lineage>
</organism>
<sequence length="193" mass="21963">MEKIRFQKNSDEMMRVISEQKKSLYLKAYVGSVYKDGVWRKMPEGQDPLQWFLTTSRTGNQMLYASAAVEAFRAHGIPARYVEGYYLGASKIQDSKNGEVSITGENAHAWVEVYFDGVGWKAVDVTPGYYYNVATLQKMVNTPEQIKKNAAMILLGAVTVLVIAGFILFVILEIRLWLLEQTLKKQYEQADMD</sequence>
<dbReference type="SMART" id="SM00460">
    <property type="entry name" value="TGc"/>
    <property type="match status" value="1"/>
</dbReference>
<evidence type="ECO:0000259" key="2">
    <source>
        <dbReference type="SMART" id="SM00460"/>
    </source>
</evidence>
<evidence type="ECO:0000313" key="3">
    <source>
        <dbReference type="EMBL" id="NSJ80461.1"/>
    </source>
</evidence>
<keyword evidence="1" id="KW-0812">Transmembrane</keyword>
<keyword evidence="1" id="KW-0472">Membrane</keyword>
<dbReference type="Pfam" id="PF01841">
    <property type="entry name" value="Transglut_core"/>
    <property type="match status" value="1"/>
</dbReference>
<evidence type="ECO:0000313" key="4">
    <source>
        <dbReference type="Proteomes" id="UP001644750"/>
    </source>
</evidence>
<dbReference type="Gene3D" id="3.10.620.30">
    <property type="match status" value="1"/>
</dbReference>
<dbReference type="InterPro" id="IPR038765">
    <property type="entry name" value="Papain-like_cys_pep_sf"/>
</dbReference>
<feature type="domain" description="Transglutaminase-like" evidence="2">
    <location>
        <begin position="53"/>
        <end position="127"/>
    </location>
</feature>
<feature type="transmembrane region" description="Helical" evidence="1">
    <location>
        <begin position="153"/>
        <end position="178"/>
    </location>
</feature>
<keyword evidence="4" id="KW-1185">Reference proteome</keyword>
<evidence type="ECO:0000256" key="1">
    <source>
        <dbReference type="SAM" id="Phobius"/>
    </source>
</evidence>
<reference evidence="3 4" key="1">
    <citation type="journal article" date="2020" name="Cell Host Microbe">
        <title>Functional and Genomic Variation between Human-Derived Isolates of Lachnospiraceae Reveals Inter- and Intra-Species Diversity.</title>
        <authorList>
            <person name="Sorbara M.T."/>
            <person name="Littmann E.R."/>
            <person name="Fontana E."/>
            <person name="Moody T.U."/>
            <person name="Kohout C.E."/>
            <person name="Gjonbalaj M."/>
            <person name="Eaton V."/>
            <person name="Seok R."/>
            <person name="Leiner I.M."/>
            <person name="Pamer E.G."/>
        </authorList>
    </citation>
    <scope>NUCLEOTIDE SEQUENCE [LARGE SCALE GENOMIC DNA]</scope>
    <source>
        <strain evidence="3 4">MSK.14.57</strain>
    </source>
</reference>
<dbReference type="SUPFAM" id="SSF54001">
    <property type="entry name" value="Cysteine proteinases"/>
    <property type="match status" value="1"/>
</dbReference>
<protein>
    <submittedName>
        <fullName evidence="3">Transglutaminase domain-containing protein</fullName>
    </submittedName>
</protein>
<dbReference type="InterPro" id="IPR002931">
    <property type="entry name" value="Transglutaminase-like"/>
</dbReference>
<keyword evidence="1" id="KW-1133">Transmembrane helix</keyword>
<gene>
    <name evidence="3" type="ORF">G5A72_12880</name>
</gene>
<dbReference type="EMBL" id="JAAITB010000031">
    <property type="protein sequence ID" value="NSJ80461.1"/>
    <property type="molecule type" value="Genomic_DNA"/>
</dbReference>
<dbReference type="Proteomes" id="UP001644750">
    <property type="component" value="Unassembled WGS sequence"/>
</dbReference>
<dbReference type="PANTHER" id="PTHR42736:SF1">
    <property type="entry name" value="PROTEIN-GLUTAMINE GAMMA-GLUTAMYLTRANSFERASE"/>
    <property type="match status" value="1"/>
</dbReference>